<reference evidence="2 3" key="1">
    <citation type="submission" date="2019-06" db="EMBL/GenBank/DDBJ databases">
        <title>Sorghum-associated microbial communities from plants grown in Nebraska, USA.</title>
        <authorList>
            <person name="Schachtman D."/>
        </authorList>
    </citation>
    <scope>NUCLEOTIDE SEQUENCE [LARGE SCALE GENOMIC DNA]</scope>
    <source>
        <strain evidence="2 3">1225</strain>
    </source>
</reference>
<sequence length="614" mass="64943">MAGNPIAPPSIDDREPFFSRLLPAVSIYWLCVTLLCLVATLPGATDLIGPDNDDSMRLVEVRDFLAGQGWFDLMQHRLGLAGGTLMHWSRFIDLPIATLIRFFSLFLDRSAAEGAAAVTWPLILGWFLLLPLGLAGRRLGGTSIMHIALGLGAIFIFTCLKFRPGALDHHNVQLVLTMWIAAMLVDPERKPWSYVVAGIAAALAIAVGAETMPFVAVACICVAVQWAWIGQKFDRAARAFGLSLALAVSAAFVATVPPSSYAVVTCDNLSFGFYSLSSLGGAGLFLVTGFSGLKSRLLRFLVLGGVGVLLAVAAVVIAPECLGDPLGNLDPLLVEFWLRGVIEARSIFGELKYAPEMVGGFYAAGLFSLLVCLGRVFRGNCPGLYLILFALIAAAWGVALIQIRGAFFANLLSILPLSLLIADLRQAMRSDPKSTKAALTYVVAVLAAVPAVWGVGGMVAKDGFGGLDLNALSTSGAEAGECGGPESMALLNTLPPGVIAAPSNSGADLLRFTAHRALSAPYHRNQGGMLTELHISLAEPDEAEAFLRGAGVTVLAFCRTDPQALTIMHAKPDGLYAALAHGKVPPFLKPMTEKPVDGFMLYRFVPETAPAPAG</sequence>
<feature type="transmembrane region" description="Helical" evidence="1">
    <location>
        <begin position="384"/>
        <end position="401"/>
    </location>
</feature>
<dbReference type="RefSeq" id="WP_186458289.1">
    <property type="nucleotide sequence ID" value="NZ_VIWP01000004.1"/>
</dbReference>
<evidence type="ECO:0000313" key="3">
    <source>
        <dbReference type="Proteomes" id="UP000320653"/>
    </source>
</evidence>
<feature type="transmembrane region" description="Helical" evidence="1">
    <location>
        <begin position="437"/>
        <end position="460"/>
    </location>
</feature>
<evidence type="ECO:0008006" key="4">
    <source>
        <dbReference type="Google" id="ProtNLM"/>
    </source>
</evidence>
<feature type="transmembrane region" description="Helical" evidence="1">
    <location>
        <begin position="114"/>
        <end position="134"/>
    </location>
</feature>
<accession>A0A561QRL0</accession>
<feature type="transmembrane region" description="Helical" evidence="1">
    <location>
        <begin position="236"/>
        <end position="256"/>
    </location>
</feature>
<gene>
    <name evidence="2" type="ORF">FHW37_104260</name>
</gene>
<feature type="transmembrane region" description="Helical" evidence="1">
    <location>
        <begin position="271"/>
        <end position="290"/>
    </location>
</feature>
<dbReference type="AlphaFoldDB" id="A0A561QRL0"/>
<feature type="transmembrane region" description="Helical" evidence="1">
    <location>
        <begin position="191"/>
        <end position="224"/>
    </location>
</feature>
<keyword evidence="3" id="KW-1185">Reference proteome</keyword>
<evidence type="ECO:0000313" key="2">
    <source>
        <dbReference type="EMBL" id="TWF52989.1"/>
    </source>
</evidence>
<keyword evidence="1" id="KW-1133">Transmembrane helix</keyword>
<feature type="transmembrane region" description="Helical" evidence="1">
    <location>
        <begin position="140"/>
        <end position="160"/>
    </location>
</feature>
<feature type="transmembrane region" description="Helical" evidence="1">
    <location>
        <begin position="359"/>
        <end position="377"/>
    </location>
</feature>
<dbReference type="Proteomes" id="UP000320653">
    <property type="component" value="Unassembled WGS sequence"/>
</dbReference>
<feature type="transmembrane region" description="Helical" evidence="1">
    <location>
        <begin position="407"/>
        <end position="425"/>
    </location>
</feature>
<evidence type="ECO:0000256" key="1">
    <source>
        <dbReference type="SAM" id="Phobius"/>
    </source>
</evidence>
<comment type="caution">
    <text evidence="2">The sequence shown here is derived from an EMBL/GenBank/DDBJ whole genome shotgun (WGS) entry which is preliminary data.</text>
</comment>
<proteinExistence type="predicted"/>
<name>A0A561QRL0_9HYPH</name>
<feature type="transmembrane region" description="Helical" evidence="1">
    <location>
        <begin position="21"/>
        <end position="41"/>
    </location>
</feature>
<dbReference type="EMBL" id="VIWP01000004">
    <property type="protein sequence ID" value="TWF52989.1"/>
    <property type="molecule type" value="Genomic_DNA"/>
</dbReference>
<organism evidence="2 3">
    <name type="scientific">Neorhizobium alkalisoli</name>
    <dbReference type="NCBI Taxonomy" id="528178"/>
    <lineage>
        <taxon>Bacteria</taxon>
        <taxon>Pseudomonadati</taxon>
        <taxon>Pseudomonadota</taxon>
        <taxon>Alphaproteobacteria</taxon>
        <taxon>Hyphomicrobiales</taxon>
        <taxon>Rhizobiaceae</taxon>
        <taxon>Rhizobium/Agrobacterium group</taxon>
        <taxon>Neorhizobium</taxon>
    </lineage>
</organism>
<feature type="transmembrane region" description="Helical" evidence="1">
    <location>
        <begin position="297"/>
        <end position="318"/>
    </location>
</feature>
<keyword evidence="1" id="KW-0472">Membrane</keyword>
<keyword evidence="1" id="KW-0812">Transmembrane</keyword>
<protein>
    <recommendedName>
        <fullName evidence="4">4-amino-4-deoxy-L-arabinose transferase-like glycosyltransferase</fullName>
    </recommendedName>
</protein>